<organism evidence="2 3">
    <name type="scientific">Megasphaera hominis</name>
    <dbReference type="NCBI Taxonomy" id="159836"/>
    <lineage>
        <taxon>Bacteria</taxon>
        <taxon>Bacillati</taxon>
        <taxon>Bacillota</taxon>
        <taxon>Negativicutes</taxon>
        <taxon>Veillonellales</taxon>
        <taxon>Veillonellaceae</taxon>
        <taxon>Megasphaera</taxon>
    </lineage>
</organism>
<keyword evidence="1" id="KW-0812">Transmembrane</keyword>
<keyword evidence="3" id="KW-1185">Reference proteome</keyword>
<sequence>MKNGIFAAQRILYLVKPEDRKKSDFEGEVKMDGATWFMLGFYIIGIGGVAIWTLVHSLNDKSNWNK</sequence>
<dbReference type="RefSeq" id="WP_186503470.1">
    <property type="nucleotide sequence ID" value="NZ_JACOGK010000022.1"/>
</dbReference>
<evidence type="ECO:0000313" key="3">
    <source>
        <dbReference type="Proteomes" id="UP000606870"/>
    </source>
</evidence>
<evidence type="ECO:0000313" key="2">
    <source>
        <dbReference type="EMBL" id="MBC3537231.1"/>
    </source>
</evidence>
<feature type="transmembrane region" description="Helical" evidence="1">
    <location>
        <begin position="34"/>
        <end position="55"/>
    </location>
</feature>
<keyword evidence="1" id="KW-0472">Membrane</keyword>
<reference evidence="2 3" key="1">
    <citation type="submission" date="2020-08" db="EMBL/GenBank/DDBJ databases">
        <authorList>
            <person name="Liu C."/>
            <person name="Sun Q."/>
        </authorList>
    </citation>
    <scope>NUCLEOTIDE SEQUENCE [LARGE SCALE GENOMIC DNA]</scope>
    <source>
        <strain evidence="2 3">NSJ-59</strain>
    </source>
</reference>
<accession>A0ABR6VLS3</accession>
<proteinExistence type="predicted"/>
<gene>
    <name evidence="2" type="ORF">H8J70_08195</name>
</gene>
<evidence type="ECO:0000256" key="1">
    <source>
        <dbReference type="SAM" id="Phobius"/>
    </source>
</evidence>
<dbReference type="EMBL" id="JACOGK010000022">
    <property type="protein sequence ID" value="MBC3537231.1"/>
    <property type="molecule type" value="Genomic_DNA"/>
</dbReference>
<dbReference type="Proteomes" id="UP000606870">
    <property type="component" value="Unassembled WGS sequence"/>
</dbReference>
<protein>
    <submittedName>
        <fullName evidence="2">Uncharacterized protein</fullName>
    </submittedName>
</protein>
<name>A0ABR6VLS3_9FIRM</name>
<comment type="caution">
    <text evidence="2">The sequence shown here is derived from an EMBL/GenBank/DDBJ whole genome shotgun (WGS) entry which is preliminary data.</text>
</comment>
<keyword evidence="1" id="KW-1133">Transmembrane helix</keyword>